<reference evidence="7" key="1">
    <citation type="submission" date="2022-05" db="EMBL/GenBank/DDBJ databases">
        <title>An RpoN-dependent PEP-CTERM gene is involved in floc formation of an Aquincola tertiaricarbonis strain.</title>
        <authorList>
            <person name="Qiu D."/>
            <person name="Xia M."/>
        </authorList>
    </citation>
    <scope>NUCLEOTIDE SEQUENCE</scope>
    <source>
        <strain evidence="7">RN12</strain>
    </source>
</reference>
<dbReference type="SUPFAM" id="SSF58104">
    <property type="entry name" value="Methyl-accepting chemotaxis protein (MCP) signaling domain"/>
    <property type="match status" value="1"/>
</dbReference>
<feature type="transmembrane region" description="Helical" evidence="4">
    <location>
        <begin position="189"/>
        <end position="209"/>
    </location>
</feature>
<name>A0ABY4SH60_AQUTE</name>
<evidence type="ECO:0000313" key="7">
    <source>
        <dbReference type="EMBL" id="URI11462.1"/>
    </source>
</evidence>
<comment type="similarity">
    <text evidence="2">Belongs to the methyl-accepting chemotaxis (MCP) protein family.</text>
</comment>
<dbReference type="InterPro" id="IPR051310">
    <property type="entry name" value="MCP_chemotaxis"/>
</dbReference>
<evidence type="ECO:0000313" key="8">
    <source>
        <dbReference type="Proteomes" id="UP001056201"/>
    </source>
</evidence>
<keyword evidence="1" id="KW-0488">Methylation</keyword>
<dbReference type="PANTHER" id="PTHR43531">
    <property type="entry name" value="PROTEIN ICFG"/>
    <property type="match status" value="1"/>
</dbReference>
<sequence>MAVKLSIGKQLGLGFALVLGLVVAMAAVSLLRLQASQTETHEMLDLPLRKERLVTDWFAVVNAGTRRTTAIARSADSSLAAFFAEDTKASTAKNNELQKALEALLAGDEEKKVFAAISGHRKDFIRLRDQIMQHKRDGQDQQALTLLEQQFQPAAAAYLNSMTQLVELQRKDLDARAAALEATNARSSLILWSLTALALLSGVGLAYAITRRIAGPLREAAQAAQRVAGGDLTTALRSERSDEAGELLRALEHMRGQLVDLVRQVRNNAEGVLTASSEIAQGNMDLSERTEQQASALQQTAATMEELSATVRRNAENAQQANHLGGEASAVAARGGTAVKQVVDTMREIQQSSQRITDIIGTIDGIAFQTNILALNAAVEAARAGEQGRGFAVVAGEVRMLAQRSAEAARQIKGLIGDSTGKVAQGSALVEQAGVTINEVVGVIGRVSTMVAEISVANGEQSQGVGQIGQAVSHLDLSTQQNAALVEQSAAAAQSLKQQAAQLVEAVSAFKLAER</sequence>
<dbReference type="CDD" id="cd19411">
    <property type="entry name" value="MCP2201-like_sensor"/>
    <property type="match status" value="1"/>
</dbReference>
<dbReference type="PANTHER" id="PTHR43531:SF14">
    <property type="entry name" value="METHYL-ACCEPTING CHEMOTAXIS PROTEIN I-RELATED"/>
    <property type="match status" value="1"/>
</dbReference>
<organism evidence="7 8">
    <name type="scientific">Aquincola tertiaricarbonis</name>
    <dbReference type="NCBI Taxonomy" id="391953"/>
    <lineage>
        <taxon>Bacteria</taxon>
        <taxon>Pseudomonadati</taxon>
        <taxon>Pseudomonadota</taxon>
        <taxon>Betaproteobacteria</taxon>
        <taxon>Burkholderiales</taxon>
        <taxon>Sphaerotilaceae</taxon>
        <taxon>Aquincola</taxon>
    </lineage>
</organism>
<accession>A0ABY4SH60</accession>
<dbReference type="CDD" id="cd06225">
    <property type="entry name" value="HAMP"/>
    <property type="match status" value="1"/>
</dbReference>
<dbReference type="PROSITE" id="PS50885">
    <property type="entry name" value="HAMP"/>
    <property type="match status" value="1"/>
</dbReference>
<dbReference type="Pfam" id="PF12729">
    <property type="entry name" value="4HB_MCP_1"/>
    <property type="match status" value="1"/>
</dbReference>
<keyword evidence="8" id="KW-1185">Reference proteome</keyword>
<dbReference type="Pfam" id="PF00672">
    <property type="entry name" value="HAMP"/>
    <property type="match status" value="1"/>
</dbReference>
<evidence type="ECO:0000256" key="4">
    <source>
        <dbReference type="SAM" id="Phobius"/>
    </source>
</evidence>
<gene>
    <name evidence="7" type="ORF">MW290_21210</name>
</gene>
<dbReference type="InterPro" id="IPR024478">
    <property type="entry name" value="HlyB_4HB_MCP"/>
</dbReference>
<dbReference type="RefSeq" id="WP_250199656.1">
    <property type="nucleotide sequence ID" value="NZ_CP097636.1"/>
</dbReference>
<keyword evidence="4" id="KW-1133">Transmembrane helix</keyword>
<evidence type="ECO:0000259" key="5">
    <source>
        <dbReference type="PROSITE" id="PS50111"/>
    </source>
</evidence>
<keyword evidence="3" id="KW-0807">Transducer</keyword>
<keyword evidence="4" id="KW-0472">Membrane</keyword>
<evidence type="ECO:0000259" key="6">
    <source>
        <dbReference type="PROSITE" id="PS50885"/>
    </source>
</evidence>
<dbReference type="EMBL" id="CP097636">
    <property type="protein sequence ID" value="URI11462.1"/>
    <property type="molecule type" value="Genomic_DNA"/>
</dbReference>
<evidence type="ECO:0000256" key="1">
    <source>
        <dbReference type="ARBA" id="ARBA00022481"/>
    </source>
</evidence>
<feature type="domain" description="Methyl-accepting transducer" evidence="5">
    <location>
        <begin position="268"/>
        <end position="497"/>
    </location>
</feature>
<keyword evidence="4" id="KW-0812">Transmembrane</keyword>
<dbReference type="Gene3D" id="1.10.287.950">
    <property type="entry name" value="Methyl-accepting chemotaxis protein"/>
    <property type="match status" value="1"/>
</dbReference>
<dbReference type="PRINTS" id="PR00260">
    <property type="entry name" value="CHEMTRNSDUCR"/>
</dbReference>
<feature type="domain" description="HAMP" evidence="6">
    <location>
        <begin position="211"/>
        <end position="263"/>
    </location>
</feature>
<dbReference type="InterPro" id="IPR047347">
    <property type="entry name" value="YvaQ-like_sensor"/>
</dbReference>
<protein>
    <submittedName>
        <fullName evidence="7">Methyl-accepting chemotaxis protein</fullName>
    </submittedName>
</protein>
<dbReference type="PROSITE" id="PS50111">
    <property type="entry name" value="CHEMOTAXIS_TRANSDUC_2"/>
    <property type="match status" value="1"/>
</dbReference>
<dbReference type="SMART" id="SM00304">
    <property type="entry name" value="HAMP"/>
    <property type="match status" value="1"/>
</dbReference>
<dbReference type="InterPro" id="IPR003660">
    <property type="entry name" value="HAMP_dom"/>
</dbReference>
<dbReference type="SMART" id="SM00283">
    <property type="entry name" value="MA"/>
    <property type="match status" value="1"/>
</dbReference>
<dbReference type="InterPro" id="IPR004089">
    <property type="entry name" value="MCPsignal_dom"/>
</dbReference>
<evidence type="ECO:0000256" key="3">
    <source>
        <dbReference type="PROSITE-ProRule" id="PRU00284"/>
    </source>
</evidence>
<dbReference type="CDD" id="cd11386">
    <property type="entry name" value="MCP_signal"/>
    <property type="match status" value="1"/>
</dbReference>
<evidence type="ECO:0000256" key="2">
    <source>
        <dbReference type="ARBA" id="ARBA00029447"/>
    </source>
</evidence>
<proteinExistence type="inferred from homology"/>
<dbReference type="Proteomes" id="UP001056201">
    <property type="component" value="Chromosome 2"/>
</dbReference>
<dbReference type="InterPro" id="IPR004090">
    <property type="entry name" value="Chemotax_Me-accpt_rcpt"/>
</dbReference>
<dbReference type="Pfam" id="PF00015">
    <property type="entry name" value="MCPsignal"/>
    <property type="match status" value="1"/>
</dbReference>